<reference evidence="2" key="1">
    <citation type="submission" date="2021-02" db="EMBL/GenBank/DDBJ databases">
        <authorList>
            <person name="Nowell W R."/>
        </authorList>
    </citation>
    <scope>NUCLEOTIDE SEQUENCE</scope>
</reference>
<evidence type="ECO:0000256" key="1">
    <source>
        <dbReference type="SAM" id="MobiDB-lite"/>
    </source>
</evidence>
<evidence type="ECO:0000313" key="3">
    <source>
        <dbReference type="EMBL" id="CAF3818302.1"/>
    </source>
</evidence>
<feature type="region of interest" description="Disordered" evidence="1">
    <location>
        <begin position="85"/>
        <end position="184"/>
    </location>
</feature>
<dbReference type="EMBL" id="CAJOBH010000802">
    <property type="protein sequence ID" value="CAF3818302.1"/>
    <property type="molecule type" value="Genomic_DNA"/>
</dbReference>
<evidence type="ECO:0000313" key="2">
    <source>
        <dbReference type="EMBL" id="CAF1249636.1"/>
    </source>
</evidence>
<comment type="caution">
    <text evidence="2">The sequence shown here is derived from an EMBL/GenBank/DDBJ whole genome shotgun (WGS) entry which is preliminary data.</text>
</comment>
<dbReference type="AlphaFoldDB" id="A0A815A3Q4"/>
<gene>
    <name evidence="3" type="ORF">BYL167_LOCUS3951</name>
    <name evidence="2" type="ORF">CJN711_LOCUS14422</name>
</gene>
<sequence length="291" mass="33186">MWTLCKPKARVGGLLNPFYESEVLLDPRLLETNQMHRNYKSLKIEGPKKTFSKMSEEEKTRLQEVELRNMQTLVQNTKARKIAAKKGLGDITTPSPSPPKQLQKKKKQPLRQKKVVKPPPPPPVQINFAAAAANRQNSKFQQESKYGGHGAAALAETEDEEEDEEEEEEKKEEEEEEANTNTPWPFKDCLKPDIIYTWVGNTKEHTARRNAAKKTLYTGSEPGDNEENRHDASGWQIFMGWENYCFGRRRTVPNLFSHQMFLGKTHSCGDYASLCLFLPSGTFAHLPIPID</sequence>
<dbReference type="Proteomes" id="UP000681967">
    <property type="component" value="Unassembled WGS sequence"/>
</dbReference>
<name>A0A815A3Q4_9BILA</name>
<dbReference type="Proteomes" id="UP000663855">
    <property type="component" value="Unassembled WGS sequence"/>
</dbReference>
<dbReference type="EMBL" id="CAJNOV010006513">
    <property type="protein sequence ID" value="CAF1249636.1"/>
    <property type="molecule type" value="Genomic_DNA"/>
</dbReference>
<proteinExistence type="predicted"/>
<feature type="compositionally biased region" description="Basic residues" evidence="1">
    <location>
        <begin position="102"/>
        <end position="116"/>
    </location>
</feature>
<protein>
    <submittedName>
        <fullName evidence="2">Uncharacterized protein</fullName>
    </submittedName>
</protein>
<feature type="compositionally biased region" description="Acidic residues" evidence="1">
    <location>
        <begin position="156"/>
        <end position="178"/>
    </location>
</feature>
<evidence type="ECO:0000313" key="4">
    <source>
        <dbReference type="Proteomes" id="UP000663855"/>
    </source>
</evidence>
<organism evidence="2 4">
    <name type="scientific">Rotaria magnacalcarata</name>
    <dbReference type="NCBI Taxonomy" id="392030"/>
    <lineage>
        <taxon>Eukaryota</taxon>
        <taxon>Metazoa</taxon>
        <taxon>Spiralia</taxon>
        <taxon>Gnathifera</taxon>
        <taxon>Rotifera</taxon>
        <taxon>Eurotatoria</taxon>
        <taxon>Bdelloidea</taxon>
        <taxon>Philodinida</taxon>
        <taxon>Philodinidae</taxon>
        <taxon>Rotaria</taxon>
    </lineage>
</organism>
<accession>A0A815A3Q4</accession>
<feature type="compositionally biased region" description="Polar residues" evidence="1">
    <location>
        <begin position="134"/>
        <end position="144"/>
    </location>
</feature>